<feature type="compositionally biased region" description="Polar residues" evidence="1">
    <location>
        <begin position="367"/>
        <end position="385"/>
    </location>
</feature>
<organism evidence="3">
    <name type="scientific">Drosophila grimshawi</name>
    <name type="common">Hawaiian fruit fly</name>
    <name type="synonym">Idiomyia grimshawi</name>
    <dbReference type="NCBI Taxonomy" id="7222"/>
    <lineage>
        <taxon>Eukaryota</taxon>
        <taxon>Metazoa</taxon>
        <taxon>Ecdysozoa</taxon>
        <taxon>Arthropoda</taxon>
        <taxon>Hexapoda</taxon>
        <taxon>Insecta</taxon>
        <taxon>Pterygota</taxon>
        <taxon>Neoptera</taxon>
        <taxon>Endopterygota</taxon>
        <taxon>Diptera</taxon>
        <taxon>Brachycera</taxon>
        <taxon>Muscomorpha</taxon>
        <taxon>Ephydroidea</taxon>
        <taxon>Drosophilidae</taxon>
        <taxon>Drosophila</taxon>
        <taxon>Hawaiian Drosophila</taxon>
    </lineage>
</organism>
<feature type="compositionally biased region" description="Basic residues" evidence="1">
    <location>
        <begin position="200"/>
        <end position="209"/>
    </location>
</feature>
<feature type="compositionally biased region" description="Basic and acidic residues" evidence="1">
    <location>
        <begin position="284"/>
        <end position="297"/>
    </location>
</feature>
<dbReference type="STRING" id="7222.B4K2Y1"/>
<feature type="compositionally biased region" description="Basic residues" evidence="1">
    <location>
        <begin position="352"/>
        <end position="366"/>
    </location>
</feature>
<feature type="region of interest" description="Disordered" evidence="1">
    <location>
        <begin position="197"/>
        <end position="263"/>
    </location>
</feature>
<feature type="compositionally biased region" description="Basic residues" evidence="1">
    <location>
        <begin position="450"/>
        <end position="463"/>
    </location>
</feature>
<dbReference type="Proteomes" id="UP000001070">
    <property type="component" value="Unassembled WGS sequence"/>
</dbReference>
<evidence type="ECO:0000313" key="3">
    <source>
        <dbReference type="Proteomes" id="UP000001070"/>
    </source>
</evidence>
<protein>
    <submittedName>
        <fullName evidence="2">GH23192</fullName>
    </submittedName>
</protein>
<dbReference type="PhylomeDB" id="B4K2Y1"/>
<feature type="compositionally biased region" description="Basic and acidic residues" evidence="1">
    <location>
        <begin position="219"/>
        <end position="237"/>
    </location>
</feature>
<dbReference type="EMBL" id="CH920243">
    <property type="protein sequence ID" value="EDV90419.1"/>
    <property type="molecule type" value="Genomic_DNA"/>
</dbReference>
<keyword evidence="3" id="KW-1185">Reference proteome</keyword>
<feature type="region of interest" description="Disordered" evidence="1">
    <location>
        <begin position="430"/>
        <end position="464"/>
    </location>
</feature>
<proteinExistence type="predicted"/>
<dbReference type="AlphaFoldDB" id="B4K2Y1"/>
<evidence type="ECO:0000256" key="1">
    <source>
        <dbReference type="SAM" id="MobiDB-lite"/>
    </source>
</evidence>
<feature type="non-terminal residue" evidence="2">
    <location>
        <position position="1"/>
    </location>
</feature>
<feature type="compositionally biased region" description="Basic residues" evidence="1">
    <location>
        <begin position="521"/>
        <end position="531"/>
    </location>
</feature>
<evidence type="ECO:0000313" key="2">
    <source>
        <dbReference type="EMBL" id="EDV90419.1"/>
    </source>
</evidence>
<dbReference type="eggNOG" id="KOG0024">
    <property type="taxonomic scope" value="Eukaryota"/>
</dbReference>
<name>B4K2Y1_DROGR</name>
<dbReference type="InParanoid" id="B4K2Y1"/>
<dbReference type="HOGENOM" id="CLU_513500_0_0_1"/>
<feature type="compositionally biased region" description="Basic and acidic residues" evidence="1">
    <location>
        <begin position="321"/>
        <end position="351"/>
    </location>
</feature>
<feature type="compositionally biased region" description="Basic residues" evidence="1">
    <location>
        <begin position="430"/>
        <end position="440"/>
    </location>
</feature>
<feature type="region of interest" description="Disordered" evidence="1">
    <location>
        <begin position="493"/>
        <end position="531"/>
    </location>
</feature>
<feature type="compositionally biased region" description="Basic residues" evidence="1">
    <location>
        <begin position="493"/>
        <end position="512"/>
    </location>
</feature>
<sequence length="531" mass="59585">QISIEVPNGLSRRLSDMSIASMHLSFEMDMSNVREAMLKGDQQAAATEELSLGRNPMISLETRVESDPDNAPKNTVPLMFNALLKGTVQIDADKISLANLSEEQLPAYNDKVTSIAASICSSALESGFPSEQQQPESNLASPKLPSHLRMALMRHKTAKHMNISPMLKDGCKYPVIKKKKKCPKKCPLLDDPCKKDPCKPPKRPQKKAVKTTEIMASGKKSDSCGEKKKKDPCAKKGGEKKKKILAPSSRRVATKEEDPCARETILAPERDPCAERDLRREMTCARGGDKKKKDPCAKFKKGGDKKKKDPCAKFKKGGDKKKKDPCDKKKKDPCDKKKKDPCDKKKKDPCAKFKKADKKDPCKKKYSTSATSISNSRHLSTSTQVEEMRPRFTIYSTLVRRHYGGMPSSTQMDAWGIKSLAARRQVQRSYGKKKKSKKVNSKCAAIQPKGSKRKRRHIKARKGLRTDCYSNSEEECPKAVKRRCGVVPFPRKKCDKSKRPKLRKFKKPKRKLPAICMLGQKSRKARKPKGI</sequence>
<reference evidence="2 3" key="1">
    <citation type="journal article" date="2007" name="Nature">
        <title>Evolution of genes and genomes on the Drosophila phylogeny.</title>
        <authorList>
            <consortium name="Drosophila 12 Genomes Consortium"/>
            <person name="Clark A.G."/>
            <person name="Eisen M.B."/>
            <person name="Smith D.R."/>
            <person name="Bergman C.M."/>
            <person name="Oliver B."/>
            <person name="Markow T.A."/>
            <person name="Kaufman T.C."/>
            <person name="Kellis M."/>
            <person name="Gelbart W."/>
            <person name="Iyer V.N."/>
            <person name="Pollard D.A."/>
            <person name="Sackton T.B."/>
            <person name="Larracuente A.M."/>
            <person name="Singh N.D."/>
            <person name="Abad J.P."/>
            <person name="Abt D.N."/>
            <person name="Adryan B."/>
            <person name="Aguade M."/>
            <person name="Akashi H."/>
            <person name="Anderson W.W."/>
            <person name="Aquadro C.F."/>
            <person name="Ardell D.H."/>
            <person name="Arguello R."/>
            <person name="Artieri C.G."/>
            <person name="Barbash D.A."/>
            <person name="Barker D."/>
            <person name="Barsanti P."/>
            <person name="Batterham P."/>
            <person name="Batzoglou S."/>
            <person name="Begun D."/>
            <person name="Bhutkar A."/>
            <person name="Blanco E."/>
            <person name="Bosak S.A."/>
            <person name="Bradley R.K."/>
            <person name="Brand A.D."/>
            <person name="Brent M.R."/>
            <person name="Brooks A.N."/>
            <person name="Brown R.H."/>
            <person name="Butlin R.K."/>
            <person name="Caggese C."/>
            <person name="Calvi B.R."/>
            <person name="Bernardo de Carvalho A."/>
            <person name="Caspi A."/>
            <person name="Castrezana S."/>
            <person name="Celniker S.E."/>
            <person name="Chang J.L."/>
            <person name="Chapple C."/>
            <person name="Chatterji S."/>
            <person name="Chinwalla A."/>
            <person name="Civetta A."/>
            <person name="Clifton S.W."/>
            <person name="Comeron J.M."/>
            <person name="Costello J.C."/>
            <person name="Coyne J.A."/>
            <person name="Daub J."/>
            <person name="David R.G."/>
            <person name="Delcher A.L."/>
            <person name="Delehaunty K."/>
            <person name="Do C.B."/>
            <person name="Ebling H."/>
            <person name="Edwards K."/>
            <person name="Eickbush T."/>
            <person name="Evans J.D."/>
            <person name="Filipski A."/>
            <person name="Findeiss S."/>
            <person name="Freyhult E."/>
            <person name="Fulton L."/>
            <person name="Fulton R."/>
            <person name="Garcia A.C."/>
            <person name="Gardiner A."/>
            <person name="Garfield D.A."/>
            <person name="Garvin B.E."/>
            <person name="Gibson G."/>
            <person name="Gilbert D."/>
            <person name="Gnerre S."/>
            <person name="Godfrey J."/>
            <person name="Good R."/>
            <person name="Gotea V."/>
            <person name="Gravely B."/>
            <person name="Greenberg A.J."/>
            <person name="Griffiths-Jones S."/>
            <person name="Gross S."/>
            <person name="Guigo R."/>
            <person name="Gustafson E.A."/>
            <person name="Haerty W."/>
            <person name="Hahn M.W."/>
            <person name="Halligan D.L."/>
            <person name="Halpern A.L."/>
            <person name="Halter G.M."/>
            <person name="Han M.V."/>
            <person name="Heger A."/>
            <person name="Hillier L."/>
            <person name="Hinrichs A.S."/>
            <person name="Holmes I."/>
            <person name="Hoskins R.A."/>
            <person name="Hubisz M.J."/>
            <person name="Hultmark D."/>
            <person name="Huntley M.A."/>
            <person name="Jaffe D.B."/>
            <person name="Jagadeeshan S."/>
            <person name="Jeck W.R."/>
            <person name="Johnson J."/>
            <person name="Jones C.D."/>
            <person name="Jordan W.C."/>
            <person name="Karpen G.H."/>
            <person name="Kataoka E."/>
            <person name="Keightley P.D."/>
            <person name="Kheradpour P."/>
            <person name="Kirkness E.F."/>
            <person name="Koerich L.B."/>
            <person name="Kristiansen K."/>
            <person name="Kudrna D."/>
            <person name="Kulathinal R.J."/>
            <person name="Kumar S."/>
            <person name="Kwok R."/>
            <person name="Lander E."/>
            <person name="Langley C.H."/>
            <person name="Lapoint R."/>
            <person name="Lazzaro B.P."/>
            <person name="Lee S.J."/>
            <person name="Levesque L."/>
            <person name="Li R."/>
            <person name="Lin C.F."/>
            <person name="Lin M.F."/>
            <person name="Lindblad-Toh K."/>
            <person name="Llopart A."/>
            <person name="Long M."/>
            <person name="Low L."/>
            <person name="Lozovsky E."/>
            <person name="Lu J."/>
            <person name="Luo M."/>
            <person name="Machado C.A."/>
            <person name="Makalowski W."/>
            <person name="Marzo M."/>
            <person name="Matsuda M."/>
            <person name="Matzkin L."/>
            <person name="McAllister B."/>
            <person name="McBride C.S."/>
            <person name="McKernan B."/>
            <person name="McKernan K."/>
            <person name="Mendez-Lago M."/>
            <person name="Minx P."/>
            <person name="Mollenhauer M.U."/>
            <person name="Montooth K."/>
            <person name="Mount S.M."/>
            <person name="Mu X."/>
            <person name="Myers E."/>
            <person name="Negre B."/>
            <person name="Newfeld S."/>
            <person name="Nielsen R."/>
            <person name="Noor M.A."/>
            <person name="O'Grady P."/>
            <person name="Pachter L."/>
            <person name="Papaceit M."/>
            <person name="Parisi M.J."/>
            <person name="Parisi M."/>
            <person name="Parts L."/>
            <person name="Pedersen J.S."/>
            <person name="Pesole G."/>
            <person name="Phillippy A.M."/>
            <person name="Ponting C.P."/>
            <person name="Pop M."/>
            <person name="Porcelli D."/>
            <person name="Powell J.R."/>
            <person name="Prohaska S."/>
            <person name="Pruitt K."/>
            <person name="Puig M."/>
            <person name="Quesneville H."/>
            <person name="Ram K.R."/>
            <person name="Rand D."/>
            <person name="Rasmussen M.D."/>
            <person name="Reed L.K."/>
            <person name="Reenan R."/>
            <person name="Reily A."/>
            <person name="Remington K.A."/>
            <person name="Rieger T.T."/>
            <person name="Ritchie M.G."/>
            <person name="Robin C."/>
            <person name="Rogers Y.H."/>
            <person name="Rohde C."/>
            <person name="Rozas J."/>
            <person name="Rubenfield M.J."/>
            <person name="Ruiz A."/>
            <person name="Russo S."/>
            <person name="Salzberg S.L."/>
            <person name="Sanchez-Gracia A."/>
            <person name="Saranga D.J."/>
            <person name="Sato H."/>
            <person name="Schaeffer S.W."/>
            <person name="Schatz M.C."/>
            <person name="Schlenke T."/>
            <person name="Schwartz R."/>
            <person name="Segarra C."/>
            <person name="Singh R.S."/>
            <person name="Sirot L."/>
            <person name="Sirota M."/>
            <person name="Sisneros N.B."/>
            <person name="Smith C.D."/>
            <person name="Smith T.F."/>
            <person name="Spieth J."/>
            <person name="Stage D.E."/>
            <person name="Stark A."/>
            <person name="Stephan W."/>
            <person name="Strausberg R.L."/>
            <person name="Strempel S."/>
            <person name="Sturgill D."/>
            <person name="Sutton G."/>
            <person name="Sutton G.G."/>
            <person name="Tao W."/>
            <person name="Teichmann S."/>
            <person name="Tobari Y.N."/>
            <person name="Tomimura Y."/>
            <person name="Tsolas J.M."/>
            <person name="Valente V.L."/>
            <person name="Venter E."/>
            <person name="Venter J.C."/>
            <person name="Vicario S."/>
            <person name="Vieira F.G."/>
            <person name="Vilella A.J."/>
            <person name="Villasante A."/>
            <person name="Walenz B."/>
            <person name="Wang J."/>
            <person name="Wasserman M."/>
            <person name="Watts T."/>
            <person name="Wilson D."/>
            <person name="Wilson R.K."/>
            <person name="Wing R.A."/>
            <person name="Wolfner M.F."/>
            <person name="Wong A."/>
            <person name="Wong G.K."/>
            <person name="Wu C.I."/>
            <person name="Wu G."/>
            <person name="Yamamoto D."/>
            <person name="Yang H.P."/>
            <person name="Yang S.P."/>
            <person name="Yorke J.A."/>
            <person name="Yoshida K."/>
            <person name="Zdobnov E."/>
            <person name="Zhang P."/>
            <person name="Zhang Y."/>
            <person name="Zimin A.V."/>
            <person name="Baldwin J."/>
            <person name="Abdouelleil A."/>
            <person name="Abdulkadir J."/>
            <person name="Abebe A."/>
            <person name="Abera B."/>
            <person name="Abreu J."/>
            <person name="Acer S.C."/>
            <person name="Aftuck L."/>
            <person name="Alexander A."/>
            <person name="An P."/>
            <person name="Anderson E."/>
            <person name="Anderson S."/>
            <person name="Arachi H."/>
            <person name="Azer M."/>
            <person name="Bachantsang P."/>
            <person name="Barry A."/>
            <person name="Bayul T."/>
            <person name="Berlin A."/>
            <person name="Bessette D."/>
            <person name="Bloom T."/>
            <person name="Blye J."/>
            <person name="Boguslavskiy L."/>
            <person name="Bonnet C."/>
            <person name="Boukhgalter B."/>
            <person name="Bourzgui I."/>
            <person name="Brown A."/>
            <person name="Cahill P."/>
            <person name="Channer S."/>
            <person name="Cheshatsang Y."/>
            <person name="Chuda L."/>
            <person name="Citroen M."/>
            <person name="Collymore A."/>
            <person name="Cooke P."/>
            <person name="Costello M."/>
            <person name="D'Aco K."/>
            <person name="Daza R."/>
            <person name="De Haan G."/>
            <person name="DeGray S."/>
            <person name="DeMaso C."/>
            <person name="Dhargay N."/>
            <person name="Dooley K."/>
            <person name="Dooley E."/>
            <person name="Doricent M."/>
            <person name="Dorje P."/>
            <person name="Dorjee K."/>
            <person name="Dupes A."/>
            <person name="Elong R."/>
            <person name="Falk J."/>
            <person name="Farina A."/>
            <person name="Faro S."/>
            <person name="Ferguson D."/>
            <person name="Fisher S."/>
            <person name="Foley C.D."/>
            <person name="Franke A."/>
            <person name="Friedrich D."/>
            <person name="Gadbois L."/>
            <person name="Gearin G."/>
            <person name="Gearin C.R."/>
            <person name="Giannoukos G."/>
            <person name="Goode T."/>
            <person name="Graham J."/>
            <person name="Grandbois E."/>
            <person name="Grewal S."/>
            <person name="Gyaltsen K."/>
            <person name="Hafez N."/>
            <person name="Hagos B."/>
            <person name="Hall J."/>
            <person name="Henson C."/>
            <person name="Hollinger A."/>
            <person name="Honan T."/>
            <person name="Huard M.D."/>
            <person name="Hughes L."/>
            <person name="Hurhula B."/>
            <person name="Husby M.E."/>
            <person name="Kamat A."/>
            <person name="Kanga B."/>
            <person name="Kashin S."/>
            <person name="Khazanovich D."/>
            <person name="Kisner P."/>
            <person name="Lance K."/>
            <person name="Lara M."/>
            <person name="Lee W."/>
            <person name="Lennon N."/>
            <person name="Letendre F."/>
            <person name="LeVine R."/>
            <person name="Lipovsky A."/>
            <person name="Liu X."/>
            <person name="Liu J."/>
            <person name="Liu S."/>
            <person name="Lokyitsang T."/>
            <person name="Lokyitsang Y."/>
            <person name="Lubonja R."/>
            <person name="Lui A."/>
            <person name="MacDonald P."/>
            <person name="Magnisalis V."/>
            <person name="Maru K."/>
            <person name="Matthews C."/>
            <person name="McCusker W."/>
            <person name="McDonough S."/>
            <person name="Mehta T."/>
            <person name="Meldrim J."/>
            <person name="Meneus L."/>
            <person name="Mihai O."/>
            <person name="Mihalev A."/>
            <person name="Mihova T."/>
            <person name="Mittelman R."/>
            <person name="Mlenga V."/>
            <person name="Montmayeur A."/>
            <person name="Mulrain L."/>
            <person name="Navidi A."/>
            <person name="Naylor J."/>
            <person name="Negash T."/>
            <person name="Nguyen T."/>
            <person name="Nguyen N."/>
            <person name="Nicol R."/>
            <person name="Norbu C."/>
            <person name="Norbu N."/>
            <person name="Novod N."/>
            <person name="O'Neill B."/>
            <person name="Osman S."/>
            <person name="Markiewicz E."/>
            <person name="Oyono O.L."/>
            <person name="Patti C."/>
            <person name="Phunkhang P."/>
            <person name="Pierre F."/>
            <person name="Priest M."/>
            <person name="Raghuraman S."/>
            <person name="Rege F."/>
            <person name="Reyes R."/>
            <person name="Rise C."/>
            <person name="Rogov P."/>
            <person name="Ross K."/>
            <person name="Ryan E."/>
            <person name="Settipalli S."/>
            <person name="Shea T."/>
            <person name="Sherpa N."/>
            <person name="Shi L."/>
            <person name="Shih D."/>
            <person name="Sparrow T."/>
            <person name="Spaulding J."/>
            <person name="Stalker J."/>
            <person name="Stange-Thomann N."/>
            <person name="Stavropoulos S."/>
            <person name="Stone C."/>
            <person name="Strader C."/>
            <person name="Tesfaye S."/>
            <person name="Thomson T."/>
            <person name="Thoulutsang Y."/>
            <person name="Thoulutsang D."/>
            <person name="Topham K."/>
            <person name="Topping I."/>
            <person name="Tsamla T."/>
            <person name="Vassiliev H."/>
            <person name="Vo A."/>
            <person name="Wangchuk T."/>
            <person name="Wangdi T."/>
            <person name="Weiand M."/>
            <person name="Wilkinson J."/>
            <person name="Wilson A."/>
            <person name="Yadav S."/>
            <person name="Young G."/>
            <person name="Yu Q."/>
            <person name="Zembek L."/>
            <person name="Zhong D."/>
            <person name="Zimmer A."/>
            <person name="Zwirko Z."/>
            <person name="Jaffe D.B."/>
            <person name="Alvarez P."/>
            <person name="Brockman W."/>
            <person name="Butler J."/>
            <person name="Chin C."/>
            <person name="Gnerre S."/>
            <person name="Grabherr M."/>
            <person name="Kleber M."/>
            <person name="Mauceli E."/>
            <person name="MacCallum I."/>
        </authorList>
    </citation>
    <scope>NUCLEOTIDE SEQUENCE [LARGE SCALE GENOMIC DNA]</scope>
    <source>
        <strain evidence="3">Tucson 15287-2541.00</strain>
    </source>
</reference>
<dbReference type="OrthoDB" id="3941538at2759"/>
<feature type="region of interest" description="Disordered" evidence="1">
    <location>
        <begin position="284"/>
        <end position="386"/>
    </location>
</feature>
<gene>
    <name evidence="2" type="primary">Dgri\GH23192</name>
    <name evidence="2" type="ORF">Dgri_GH23192</name>
</gene>
<accession>B4K2Y1</accession>